<dbReference type="EMBL" id="BAAANB010000021">
    <property type="protein sequence ID" value="GAA2040663.1"/>
    <property type="molecule type" value="Genomic_DNA"/>
</dbReference>
<dbReference type="Proteomes" id="UP001501285">
    <property type="component" value="Unassembled WGS sequence"/>
</dbReference>
<evidence type="ECO:0000313" key="2">
    <source>
        <dbReference type="Proteomes" id="UP001501285"/>
    </source>
</evidence>
<protein>
    <submittedName>
        <fullName evidence="1">Uncharacterized protein</fullName>
    </submittedName>
</protein>
<sequence>MNRTNRPELRSWTHMWFGAAVRQLERATWTGVGSAAPETFLYVDCMRNAYRGAERLLGSDHPEVVRFMDAVPHVKDLRDMLQHFEEYIDGKGRLQRSGAVDVEWPIYASGDINSNVRRVHVQGMVIELPGAHEALAQLVDAALEETGGSIRSVSNGRSDRP</sequence>
<evidence type="ECO:0000313" key="1">
    <source>
        <dbReference type="EMBL" id="GAA2040663.1"/>
    </source>
</evidence>
<comment type="caution">
    <text evidence="1">The sequence shown here is derived from an EMBL/GenBank/DDBJ whole genome shotgun (WGS) entry which is preliminary data.</text>
</comment>
<proteinExistence type="predicted"/>
<reference evidence="1 2" key="1">
    <citation type="journal article" date="2019" name="Int. J. Syst. Evol. Microbiol.">
        <title>The Global Catalogue of Microorganisms (GCM) 10K type strain sequencing project: providing services to taxonomists for standard genome sequencing and annotation.</title>
        <authorList>
            <consortium name="The Broad Institute Genomics Platform"/>
            <consortium name="The Broad Institute Genome Sequencing Center for Infectious Disease"/>
            <person name="Wu L."/>
            <person name="Ma J."/>
        </authorList>
    </citation>
    <scope>NUCLEOTIDE SEQUENCE [LARGE SCALE GENOMIC DNA]</scope>
    <source>
        <strain evidence="1 2">JCM 14283</strain>
    </source>
</reference>
<name>A0ABN2UN85_9MICO</name>
<keyword evidence="2" id="KW-1185">Reference proteome</keyword>
<gene>
    <name evidence="1" type="ORF">GCM10009740_37010</name>
</gene>
<organism evidence="1 2">
    <name type="scientific">Terrabacter terrae</name>
    <dbReference type="NCBI Taxonomy" id="318434"/>
    <lineage>
        <taxon>Bacteria</taxon>
        <taxon>Bacillati</taxon>
        <taxon>Actinomycetota</taxon>
        <taxon>Actinomycetes</taxon>
        <taxon>Micrococcales</taxon>
        <taxon>Intrasporangiaceae</taxon>
        <taxon>Terrabacter</taxon>
    </lineage>
</organism>
<dbReference type="RefSeq" id="WP_343994083.1">
    <property type="nucleotide sequence ID" value="NZ_BAAANB010000021.1"/>
</dbReference>
<accession>A0ABN2UN85</accession>